<dbReference type="RefSeq" id="WP_147781599.1">
    <property type="nucleotide sequence ID" value="NZ_VRMG01000001.1"/>
</dbReference>
<proteinExistence type="predicted"/>
<dbReference type="Pfam" id="PF00440">
    <property type="entry name" value="TetR_N"/>
    <property type="match status" value="1"/>
</dbReference>
<dbReference type="EMBL" id="VRMG01000001">
    <property type="protein sequence ID" value="TXN32797.1"/>
    <property type="molecule type" value="Genomic_DNA"/>
</dbReference>
<comment type="caution">
    <text evidence="6">The sequence shown here is derived from an EMBL/GenBank/DDBJ whole genome shotgun (WGS) entry which is preliminary data.</text>
</comment>
<evidence type="ECO:0000256" key="4">
    <source>
        <dbReference type="PROSITE-ProRule" id="PRU00335"/>
    </source>
</evidence>
<dbReference type="Proteomes" id="UP000321379">
    <property type="component" value="Unassembled WGS sequence"/>
</dbReference>
<dbReference type="InterPro" id="IPR001647">
    <property type="entry name" value="HTH_TetR"/>
</dbReference>
<dbReference type="PROSITE" id="PS50977">
    <property type="entry name" value="HTH_TETR_2"/>
    <property type="match status" value="1"/>
</dbReference>
<reference evidence="6 7" key="1">
    <citation type="submission" date="2019-08" db="EMBL/GenBank/DDBJ databases">
        <title>Bacterial whole genome sequence for Glaciihabitans sp. CHu50b-6-2.</title>
        <authorList>
            <person name="Jin L."/>
        </authorList>
    </citation>
    <scope>NUCLEOTIDE SEQUENCE [LARGE SCALE GENOMIC DNA]</scope>
    <source>
        <strain evidence="6 7">CHu50b-6-2</strain>
    </source>
</reference>
<evidence type="ECO:0000313" key="6">
    <source>
        <dbReference type="EMBL" id="TXN32797.1"/>
    </source>
</evidence>
<dbReference type="PANTHER" id="PTHR30055">
    <property type="entry name" value="HTH-TYPE TRANSCRIPTIONAL REGULATOR RUTR"/>
    <property type="match status" value="1"/>
</dbReference>
<dbReference type="PANTHER" id="PTHR30055:SF234">
    <property type="entry name" value="HTH-TYPE TRANSCRIPTIONAL REGULATOR BETI"/>
    <property type="match status" value="1"/>
</dbReference>
<organism evidence="6 7">
    <name type="scientific">Lacisediminihabitans profunda</name>
    <dbReference type="NCBI Taxonomy" id="2594790"/>
    <lineage>
        <taxon>Bacteria</taxon>
        <taxon>Bacillati</taxon>
        <taxon>Actinomycetota</taxon>
        <taxon>Actinomycetes</taxon>
        <taxon>Micrococcales</taxon>
        <taxon>Microbacteriaceae</taxon>
        <taxon>Lacisediminihabitans</taxon>
    </lineage>
</organism>
<dbReference type="SUPFAM" id="SSF46689">
    <property type="entry name" value="Homeodomain-like"/>
    <property type="match status" value="1"/>
</dbReference>
<evidence type="ECO:0000256" key="1">
    <source>
        <dbReference type="ARBA" id="ARBA00023015"/>
    </source>
</evidence>
<keyword evidence="3" id="KW-0804">Transcription</keyword>
<keyword evidence="7" id="KW-1185">Reference proteome</keyword>
<gene>
    <name evidence="6" type="ORF">FVP33_00040</name>
</gene>
<keyword evidence="2 4" id="KW-0238">DNA-binding</keyword>
<dbReference type="InterPro" id="IPR009057">
    <property type="entry name" value="Homeodomain-like_sf"/>
</dbReference>
<dbReference type="Gene3D" id="1.10.357.10">
    <property type="entry name" value="Tetracycline Repressor, domain 2"/>
    <property type="match status" value="1"/>
</dbReference>
<dbReference type="GO" id="GO:0003700">
    <property type="term" value="F:DNA-binding transcription factor activity"/>
    <property type="evidence" value="ECO:0007669"/>
    <property type="project" value="TreeGrafter"/>
</dbReference>
<feature type="DNA-binding region" description="H-T-H motif" evidence="4">
    <location>
        <begin position="33"/>
        <end position="52"/>
    </location>
</feature>
<dbReference type="GO" id="GO:0000976">
    <property type="term" value="F:transcription cis-regulatory region binding"/>
    <property type="evidence" value="ECO:0007669"/>
    <property type="project" value="TreeGrafter"/>
</dbReference>
<protein>
    <submittedName>
        <fullName evidence="6">TetR family transcriptional regulator</fullName>
    </submittedName>
</protein>
<evidence type="ECO:0000313" key="7">
    <source>
        <dbReference type="Proteomes" id="UP000321379"/>
    </source>
</evidence>
<keyword evidence="1" id="KW-0805">Transcription regulation</keyword>
<evidence type="ECO:0000259" key="5">
    <source>
        <dbReference type="PROSITE" id="PS50977"/>
    </source>
</evidence>
<dbReference type="AlphaFoldDB" id="A0A5C8UWR9"/>
<name>A0A5C8UWR9_9MICO</name>
<feature type="domain" description="HTH tetR-type" evidence="5">
    <location>
        <begin position="10"/>
        <end position="70"/>
    </location>
</feature>
<dbReference type="InterPro" id="IPR050109">
    <property type="entry name" value="HTH-type_TetR-like_transc_reg"/>
</dbReference>
<sequence length="208" mass="22828">MTDGTRMRAEDRRELILQAATTVFGDHGYDGTTTAQVARAAGVSQPYVVRVFGTKEKLFLAVLQRALDHLLAAFRAALTDTVSGVPIQRRIGLAYIGLAADRGLLLSLMHGFVLGRDPEIGAAAREGFILVYRFLRHEAGFSPDESQQFLAGGMLINTMIGLRMTDDFDRDPDVHELLTHAFPEKIDIMLELAKTERREAAERAGTGA</sequence>
<evidence type="ECO:0000256" key="3">
    <source>
        <dbReference type="ARBA" id="ARBA00023163"/>
    </source>
</evidence>
<evidence type="ECO:0000256" key="2">
    <source>
        <dbReference type="ARBA" id="ARBA00023125"/>
    </source>
</evidence>
<accession>A0A5C8UWR9</accession>
<dbReference type="PRINTS" id="PR00455">
    <property type="entry name" value="HTHTETR"/>
</dbReference>